<dbReference type="AlphaFoldDB" id="A0A210PZ81"/>
<gene>
    <name evidence="2" type="ORF">KP79_PYT14034</name>
</gene>
<sequence length="101" mass="11420">MEPDTVKQEPDFSIQPLQDGENLPTICLKEAKYKGNTVDIQPSSQKSECLDIHVYRNMEYGAMKYQESFRETPDKDEPASALFTSKKEGPDAAAETEMKKT</sequence>
<proteinExistence type="predicted"/>
<evidence type="ECO:0000313" key="2">
    <source>
        <dbReference type="EMBL" id="OWF41807.1"/>
    </source>
</evidence>
<protein>
    <submittedName>
        <fullName evidence="2">Uncharacterized protein</fullName>
    </submittedName>
</protein>
<evidence type="ECO:0000256" key="1">
    <source>
        <dbReference type="SAM" id="MobiDB-lite"/>
    </source>
</evidence>
<feature type="region of interest" description="Disordered" evidence="1">
    <location>
        <begin position="1"/>
        <end position="21"/>
    </location>
</feature>
<dbReference type="Proteomes" id="UP000242188">
    <property type="component" value="Unassembled WGS sequence"/>
</dbReference>
<feature type="compositionally biased region" description="Basic and acidic residues" evidence="1">
    <location>
        <begin position="85"/>
        <end position="101"/>
    </location>
</feature>
<dbReference type="EMBL" id="NEDP02005354">
    <property type="protein sequence ID" value="OWF41807.1"/>
    <property type="molecule type" value="Genomic_DNA"/>
</dbReference>
<comment type="caution">
    <text evidence="2">The sequence shown here is derived from an EMBL/GenBank/DDBJ whole genome shotgun (WGS) entry which is preliminary data.</text>
</comment>
<feature type="compositionally biased region" description="Basic and acidic residues" evidence="1">
    <location>
        <begin position="68"/>
        <end position="78"/>
    </location>
</feature>
<evidence type="ECO:0000313" key="3">
    <source>
        <dbReference type="Proteomes" id="UP000242188"/>
    </source>
</evidence>
<accession>A0A210PZ81</accession>
<feature type="region of interest" description="Disordered" evidence="1">
    <location>
        <begin position="68"/>
        <end position="101"/>
    </location>
</feature>
<organism evidence="2 3">
    <name type="scientific">Mizuhopecten yessoensis</name>
    <name type="common">Japanese scallop</name>
    <name type="synonym">Patinopecten yessoensis</name>
    <dbReference type="NCBI Taxonomy" id="6573"/>
    <lineage>
        <taxon>Eukaryota</taxon>
        <taxon>Metazoa</taxon>
        <taxon>Spiralia</taxon>
        <taxon>Lophotrochozoa</taxon>
        <taxon>Mollusca</taxon>
        <taxon>Bivalvia</taxon>
        <taxon>Autobranchia</taxon>
        <taxon>Pteriomorphia</taxon>
        <taxon>Pectinida</taxon>
        <taxon>Pectinoidea</taxon>
        <taxon>Pectinidae</taxon>
        <taxon>Mizuhopecten</taxon>
    </lineage>
</organism>
<feature type="compositionally biased region" description="Basic and acidic residues" evidence="1">
    <location>
        <begin position="1"/>
        <end position="10"/>
    </location>
</feature>
<reference evidence="2 3" key="1">
    <citation type="journal article" date="2017" name="Nat. Ecol. Evol.">
        <title>Scallop genome provides insights into evolution of bilaterian karyotype and development.</title>
        <authorList>
            <person name="Wang S."/>
            <person name="Zhang J."/>
            <person name="Jiao W."/>
            <person name="Li J."/>
            <person name="Xun X."/>
            <person name="Sun Y."/>
            <person name="Guo X."/>
            <person name="Huan P."/>
            <person name="Dong B."/>
            <person name="Zhang L."/>
            <person name="Hu X."/>
            <person name="Sun X."/>
            <person name="Wang J."/>
            <person name="Zhao C."/>
            <person name="Wang Y."/>
            <person name="Wang D."/>
            <person name="Huang X."/>
            <person name="Wang R."/>
            <person name="Lv J."/>
            <person name="Li Y."/>
            <person name="Zhang Z."/>
            <person name="Liu B."/>
            <person name="Lu W."/>
            <person name="Hui Y."/>
            <person name="Liang J."/>
            <person name="Zhou Z."/>
            <person name="Hou R."/>
            <person name="Li X."/>
            <person name="Liu Y."/>
            <person name="Li H."/>
            <person name="Ning X."/>
            <person name="Lin Y."/>
            <person name="Zhao L."/>
            <person name="Xing Q."/>
            <person name="Dou J."/>
            <person name="Li Y."/>
            <person name="Mao J."/>
            <person name="Guo H."/>
            <person name="Dou H."/>
            <person name="Li T."/>
            <person name="Mu C."/>
            <person name="Jiang W."/>
            <person name="Fu Q."/>
            <person name="Fu X."/>
            <person name="Miao Y."/>
            <person name="Liu J."/>
            <person name="Yu Q."/>
            <person name="Li R."/>
            <person name="Liao H."/>
            <person name="Li X."/>
            <person name="Kong Y."/>
            <person name="Jiang Z."/>
            <person name="Chourrout D."/>
            <person name="Li R."/>
            <person name="Bao Z."/>
        </authorList>
    </citation>
    <scope>NUCLEOTIDE SEQUENCE [LARGE SCALE GENOMIC DNA]</scope>
    <source>
        <strain evidence="2 3">PY_sf001</strain>
    </source>
</reference>
<name>A0A210PZ81_MIZYE</name>
<keyword evidence="3" id="KW-1185">Reference proteome</keyword>